<proteinExistence type="predicted"/>
<evidence type="ECO:0000313" key="1">
    <source>
        <dbReference type="EMBL" id="QIU93583.1"/>
    </source>
</evidence>
<protein>
    <recommendedName>
        <fullName evidence="3">PKD-like family protein</fullName>
    </recommendedName>
</protein>
<sequence>MKLIYTILTVLTLLAVSSCYEDKGNYDYQPYHRVLVEVDNNYGIKQPEEAIEYTITPKVTLSDGSTDLSDISFLWKMDRRTNQGGEKFGETVSTGQSVTITIDPNDTKTFSYNYYFRFYVTDNQTGVTDMYPVNLKLIKPFENSWIVLHDIDGHAELGSVEYANGAMIVTPDALTKERAKNEEIKQEPLTGKSVALGRRQVPVSSYEASSWLGLITNTQLYVSTTNQEESGLLNQAENFILLGNWDHIIYPGEIEGFGSDDVSFGNSYQAGFLCSHGKVFQGCMYSVLMYGMYPDNEVAAAGDYYIEKAYPVPTAGIAFDSKNHRFLKLNIQSQNNWSGSTHTGAAPSKRGTIQVVPNNPKNAADPSAVNPDLKLVDFTAGYWYGKSLMAAWQRMAVNAYLLNENTGKSSVYVFHGYPMTNSSDPDDIPVTNLYSIDTPAGVTTNTPMTSSWEYSNILFYAVGNKIYKLDFAVTGGSSTVIYQHPNPNAEISCLQMAYEEALYISDMPDGTEIYGHPYERTMAAGVNLPDGTGEVVVLQLNTAGKVDNDTMYPAVQEHKGFGKIKDVTFI</sequence>
<dbReference type="PROSITE" id="PS51257">
    <property type="entry name" value="PROKAR_LIPOPROTEIN"/>
    <property type="match status" value="1"/>
</dbReference>
<organism evidence="1 2">
    <name type="scientific">Bacteroides faecium</name>
    <dbReference type="NCBI Taxonomy" id="2715212"/>
    <lineage>
        <taxon>Bacteria</taxon>
        <taxon>Pseudomonadati</taxon>
        <taxon>Bacteroidota</taxon>
        <taxon>Bacteroidia</taxon>
        <taxon>Bacteroidales</taxon>
        <taxon>Bacteroidaceae</taxon>
        <taxon>Bacteroides</taxon>
    </lineage>
</organism>
<dbReference type="KEGG" id="bfc:BacF7301_05185"/>
<dbReference type="InterPro" id="IPR032183">
    <property type="entry name" value="PKD-like"/>
</dbReference>
<dbReference type="EMBL" id="CP050831">
    <property type="protein sequence ID" value="QIU93583.1"/>
    <property type="molecule type" value="Genomic_DNA"/>
</dbReference>
<name>A0A6H0KK79_9BACE</name>
<accession>A0A6H0KK79</accession>
<dbReference type="Proteomes" id="UP000501780">
    <property type="component" value="Chromosome"/>
</dbReference>
<dbReference type="AlphaFoldDB" id="A0A6H0KK79"/>
<evidence type="ECO:0008006" key="3">
    <source>
        <dbReference type="Google" id="ProtNLM"/>
    </source>
</evidence>
<keyword evidence="2" id="KW-1185">Reference proteome</keyword>
<gene>
    <name evidence="1" type="ORF">BacF7301_05185</name>
</gene>
<dbReference type="RefSeq" id="WP_167960859.1">
    <property type="nucleotide sequence ID" value="NZ_CP050831.1"/>
</dbReference>
<dbReference type="Pfam" id="PF16407">
    <property type="entry name" value="PKD_2"/>
    <property type="match status" value="1"/>
</dbReference>
<evidence type="ECO:0000313" key="2">
    <source>
        <dbReference type="Proteomes" id="UP000501780"/>
    </source>
</evidence>
<reference evidence="1 2" key="1">
    <citation type="submission" date="2020-03" db="EMBL/GenBank/DDBJ databases">
        <title>Genomic analysis of Bacteroides faecium CBA7301.</title>
        <authorList>
            <person name="Kim J."/>
            <person name="Roh S.W."/>
        </authorList>
    </citation>
    <scope>NUCLEOTIDE SEQUENCE [LARGE SCALE GENOMIC DNA]</scope>
    <source>
        <strain evidence="1 2">CBA7301</strain>
    </source>
</reference>